<feature type="transmembrane region" description="Helical" evidence="6">
    <location>
        <begin position="269"/>
        <end position="288"/>
    </location>
</feature>
<evidence type="ECO:0000259" key="7">
    <source>
        <dbReference type="PROSITE" id="PS50850"/>
    </source>
</evidence>
<dbReference type="OrthoDB" id="9773957at2"/>
<dbReference type="SUPFAM" id="SSF103473">
    <property type="entry name" value="MFS general substrate transporter"/>
    <property type="match status" value="1"/>
</dbReference>
<dbReference type="EMBL" id="JYLF01000009">
    <property type="protein sequence ID" value="KMN12289.1"/>
    <property type="molecule type" value="Genomic_DNA"/>
</dbReference>
<evidence type="ECO:0000313" key="8">
    <source>
        <dbReference type="EMBL" id="KMN12289.1"/>
    </source>
</evidence>
<feature type="domain" description="Major facilitator superfamily (MFS) profile" evidence="7">
    <location>
        <begin position="14"/>
        <end position="415"/>
    </location>
</feature>
<evidence type="ECO:0000313" key="9">
    <source>
        <dbReference type="Proteomes" id="UP000036325"/>
    </source>
</evidence>
<dbReference type="Gene3D" id="1.20.1250.20">
    <property type="entry name" value="MFS general substrate transporter like domains"/>
    <property type="match status" value="2"/>
</dbReference>
<keyword evidence="4 6" id="KW-1133">Transmembrane helix</keyword>
<feature type="transmembrane region" description="Helical" evidence="6">
    <location>
        <begin position="139"/>
        <end position="161"/>
    </location>
</feature>
<evidence type="ECO:0000256" key="5">
    <source>
        <dbReference type="ARBA" id="ARBA00023136"/>
    </source>
</evidence>
<dbReference type="PANTHER" id="PTHR43791">
    <property type="entry name" value="PERMEASE-RELATED"/>
    <property type="match status" value="1"/>
</dbReference>
<name>A0A0J6IKM5_9PSED</name>
<feature type="transmembrane region" description="Helical" evidence="6">
    <location>
        <begin position="300"/>
        <end position="318"/>
    </location>
</feature>
<dbReference type="PIRSF" id="PIRSF002808">
    <property type="entry name" value="Hexose_phosphate_transp"/>
    <property type="match status" value="1"/>
</dbReference>
<protein>
    <submittedName>
        <fullName evidence="8">MFS transporter</fullName>
    </submittedName>
</protein>
<keyword evidence="5 6" id="KW-0472">Membrane</keyword>
<feature type="transmembrane region" description="Helical" evidence="6">
    <location>
        <begin position="81"/>
        <end position="100"/>
    </location>
</feature>
<keyword evidence="3 6" id="KW-0812">Transmembrane</keyword>
<dbReference type="RefSeq" id="WP_048365806.1">
    <property type="nucleotide sequence ID" value="NZ_JYLF01000009.1"/>
</dbReference>
<dbReference type="AlphaFoldDB" id="A0A0J6IKM5"/>
<feature type="transmembrane region" description="Helical" evidence="6">
    <location>
        <begin position="167"/>
        <end position="188"/>
    </location>
</feature>
<evidence type="ECO:0000256" key="6">
    <source>
        <dbReference type="SAM" id="Phobius"/>
    </source>
</evidence>
<dbReference type="GO" id="GO:0005886">
    <property type="term" value="C:plasma membrane"/>
    <property type="evidence" value="ECO:0007669"/>
    <property type="project" value="TreeGrafter"/>
</dbReference>
<dbReference type="Proteomes" id="UP000036325">
    <property type="component" value="Unassembled WGS sequence"/>
</dbReference>
<keyword evidence="2" id="KW-0813">Transport</keyword>
<dbReference type="PANTHER" id="PTHR43791:SF100">
    <property type="entry name" value="SUGAR TRANSPORTER"/>
    <property type="match status" value="1"/>
</dbReference>
<feature type="transmembrane region" description="Helical" evidence="6">
    <location>
        <begin position="324"/>
        <end position="348"/>
    </location>
</feature>
<gene>
    <name evidence="8" type="ORF">TU86_18720</name>
</gene>
<accession>A0A0J6IKM5</accession>
<dbReference type="STRING" id="1608994.TU86_18720"/>
<comment type="caution">
    <text evidence="8">The sequence shown here is derived from an EMBL/GenBank/DDBJ whole genome shotgun (WGS) entry which is preliminary data.</text>
</comment>
<evidence type="ECO:0000256" key="3">
    <source>
        <dbReference type="ARBA" id="ARBA00022692"/>
    </source>
</evidence>
<feature type="transmembrane region" description="Helical" evidence="6">
    <location>
        <begin position="391"/>
        <end position="410"/>
    </location>
</feature>
<dbReference type="Pfam" id="PF07690">
    <property type="entry name" value="MFS_1"/>
    <property type="match status" value="1"/>
</dbReference>
<feature type="transmembrane region" description="Helical" evidence="6">
    <location>
        <begin position="12"/>
        <end position="29"/>
    </location>
</feature>
<evidence type="ECO:0000256" key="1">
    <source>
        <dbReference type="ARBA" id="ARBA00004141"/>
    </source>
</evidence>
<organism evidence="8 9">
    <name type="scientific">Pseudomonas weihenstephanensis</name>
    <dbReference type="NCBI Taxonomy" id="1608994"/>
    <lineage>
        <taxon>Bacteria</taxon>
        <taxon>Pseudomonadati</taxon>
        <taxon>Pseudomonadota</taxon>
        <taxon>Gammaproteobacteria</taxon>
        <taxon>Pseudomonadales</taxon>
        <taxon>Pseudomonadaceae</taxon>
        <taxon>Pseudomonas</taxon>
    </lineage>
</organism>
<dbReference type="GO" id="GO:0022857">
    <property type="term" value="F:transmembrane transporter activity"/>
    <property type="evidence" value="ECO:0007669"/>
    <property type="project" value="InterPro"/>
</dbReference>
<evidence type="ECO:0000256" key="2">
    <source>
        <dbReference type="ARBA" id="ARBA00022448"/>
    </source>
</evidence>
<dbReference type="InterPro" id="IPR036259">
    <property type="entry name" value="MFS_trans_sf"/>
</dbReference>
<feature type="transmembrane region" description="Helical" evidence="6">
    <location>
        <begin position="233"/>
        <end position="257"/>
    </location>
</feature>
<evidence type="ECO:0000256" key="4">
    <source>
        <dbReference type="ARBA" id="ARBA00022989"/>
    </source>
</evidence>
<sequence>MHTLKLAARRWWYIMPIVFITYSLAYLDRANYGFAAASGMAEDLNITPGLSSLLGALFFLGYFFFQVPGAIYAQKNSVKKLIFVSLILWGGLATLTGVVSNAYTLIAIRFMLGVVEAAVMPAMLVYLCHWFTRAERSRANTFLILGNPVTMLWMSVVSGYLVQHYSWRWMFIVEGLPAVLWAFIWWRLADDRPSEAKWLSLQEKQDLQSALDAEQVGMTPVKNYAAAFRSPKVILLALQFFCWSIGVYGFVLWLPSILKQGAHMDMIEAGWLSALPYLAAVIAMLGVSWGSDKLQRRKRFVWPPLLIASIAFYGSYALGAEHFWLSYTLLVIAGACMYAPYGPFFAIIPEILPSNVAGGAMALINSMGALGSFSGSYLVGYLNSETGSPGASYLLMSGALLISVLLTLMLKPTTKDPVAPQLSAAQRLAHS</sequence>
<feature type="transmembrane region" description="Helical" evidence="6">
    <location>
        <begin position="49"/>
        <end position="69"/>
    </location>
</feature>
<feature type="transmembrane region" description="Helical" evidence="6">
    <location>
        <begin position="106"/>
        <end position="127"/>
    </location>
</feature>
<proteinExistence type="predicted"/>
<dbReference type="InterPro" id="IPR011701">
    <property type="entry name" value="MFS"/>
</dbReference>
<dbReference type="CDD" id="cd17319">
    <property type="entry name" value="MFS_ExuT_GudP_like"/>
    <property type="match status" value="1"/>
</dbReference>
<dbReference type="PATRIC" id="fig|1608994.3.peg.4458"/>
<comment type="subcellular location">
    <subcellularLocation>
        <location evidence="1">Membrane</location>
        <topology evidence="1">Multi-pass membrane protein</topology>
    </subcellularLocation>
</comment>
<dbReference type="PROSITE" id="PS50850">
    <property type="entry name" value="MFS"/>
    <property type="match status" value="1"/>
</dbReference>
<dbReference type="InterPro" id="IPR000849">
    <property type="entry name" value="Sugar_P_transporter"/>
</dbReference>
<feature type="transmembrane region" description="Helical" evidence="6">
    <location>
        <begin position="360"/>
        <end position="379"/>
    </location>
</feature>
<dbReference type="InterPro" id="IPR020846">
    <property type="entry name" value="MFS_dom"/>
</dbReference>
<reference evidence="8 9" key="1">
    <citation type="submission" date="2015-02" db="EMBL/GenBank/DDBJ databases">
        <title>Pseudomonas helleri sp. nov. and Pseudomonas weihenstephanensis sp. nov., isolated from raw cows milk.</title>
        <authorList>
            <person name="von Neubeck M."/>
            <person name="Huptas C."/>
            <person name="Wenning M."/>
            <person name="Scherer S."/>
        </authorList>
    </citation>
    <scope>NUCLEOTIDE SEQUENCE [LARGE SCALE GENOMIC DNA]</scope>
    <source>
        <strain evidence="8 9">DSM 29166</strain>
    </source>
</reference>